<dbReference type="SMART" id="SM00304">
    <property type="entry name" value="HAMP"/>
    <property type="match status" value="1"/>
</dbReference>
<feature type="domain" description="HAMP" evidence="8">
    <location>
        <begin position="380"/>
        <end position="434"/>
    </location>
</feature>
<evidence type="ECO:0000313" key="9">
    <source>
        <dbReference type="EMBL" id="AWL13239.1"/>
    </source>
</evidence>
<evidence type="ECO:0000313" key="10">
    <source>
        <dbReference type="Proteomes" id="UP000245728"/>
    </source>
</evidence>
<comment type="similarity">
    <text evidence="3">Belongs to the methyl-accepting chemotaxis (MCP) protein family.</text>
</comment>
<feature type="region of interest" description="Disordered" evidence="5">
    <location>
        <begin position="441"/>
        <end position="463"/>
    </location>
</feature>
<evidence type="ECO:0000256" key="6">
    <source>
        <dbReference type="SAM" id="Phobius"/>
    </source>
</evidence>
<organism evidence="9 10">
    <name type="scientific">Saliniradius amylolyticus</name>
    <dbReference type="NCBI Taxonomy" id="2183582"/>
    <lineage>
        <taxon>Bacteria</taxon>
        <taxon>Pseudomonadati</taxon>
        <taxon>Pseudomonadota</taxon>
        <taxon>Gammaproteobacteria</taxon>
        <taxon>Alteromonadales</taxon>
        <taxon>Alteromonadaceae</taxon>
        <taxon>Saliniradius</taxon>
    </lineage>
</organism>
<dbReference type="Pfam" id="PF00672">
    <property type="entry name" value="HAMP"/>
    <property type="match status" value="1"/>
</dbReference>
<feature type="transmembrane region" description="Helical" evidence="6">
    <location>
        <begin position="12"/>
        <end position="33"/>
    </location>
</feature>
<dbReference type="KEGG" id="salh:HMF8227_02790"/>
<name>A0A2S2E6K9_9ALTE</name>
<comment type="subcellular location">
    <subcellularLocation>
        <location evidence="1">Membrane</location>
    </subcellularLocation>
</comment>
<protein>
    <submittedName>
        <fullName evidence="9">Methyl-accepting chemotaxis protein PctC</fullName>
    </submittedName>
</protein>
<keyword evidence="6" id="KW-0812">Transmembrane</keyword>
<evidence type="ECO:0000256" key="3">
    <source>
        <dbReference type="ARBA" id="ARBA00029447"/>
    </source>
</evidence>
<dbReference type="InterPro" id="IPR003660">
    <property type="entry name" value="HAMP_dom"/>
</dbReference>
<keyword evidence="10" id="KW-1185">Reference proteome</keyword>
<dbReference type="FunFam" id="1.10.287.950:FF:000001">
    <property type="entry name" value="Methyl-accepting chemotaxis sensory transducer"/>
    <property type="match status" value="1"/>
</dbReference>
<dbReference type="SUPFAM" id="SSF58104">
    <property type="entry name" value="Methyl-accepting chemotaxis protein (MCP) signaling domain"/>
    <property type="match status" value="1"/>
</dbReference>
<dbReference type="PRINTS" id="PR00260">
    <property type="entry name" value="CHEMTRNSDUCR"/>
</dbReference>
<dbReference type="OrthoDB" id="2489132at2"/>
<accession>A0A2S2E6K9</accession>
<evidence type="ECO:0000256" key="2">
    <source>
        <dbReference type="ARBA" id="ARBA00023224"/>
    </source>
</evidence>
<evidence type="ECO:0000256" key="4">
    <source>
        <dbReference type="PROSITE-ProRule" id="PRU00284"/>
    </source>
</evidence>
<dbReference type="EMBL" id="CP029347">
    <property type="protein sequence ID" value="AWL13239.1"/>
    <property type="molecule type" value="Genomic_DNA"/>
</dbReference>
<dbReference type="Pfam" id="PF22673">
    <property type="entry name" value="MCP-like_PDC_1"/>
    <property type="match status" value="1"/>
</dbReference>
<feature type="domain" description="Methyl-accepting transducer" evidence="7">
    <location>
        <begin position="439"/>
        <end position="675"/>
    </location>
</feature>
<dbReference type="PANTHER" id="PTHR32089">
    <property type="entry name" value="METHYL-ACCEPTING CHEMOTAXIS PROTEIN MCPB"/>
    <property type="match status" value="1"/>
</dbReference>
<reference evidence="9 10" key="1">
    <citation type="submission" date="2018-05" db="EMBL/GenBank/DDBJ databases">
        <title>Salinimonas sp. HMF8227 Genome sequencing and assembly.</title>
        <authorList>
            <person name="Kang H."/>
            <person name="Kang J."/>
            <person name="Cha I."/>
            <person name="Kim H."/>
            <person name="Joh K."/>
        </authorList>
    </citation>
    <scope>NUCLEOTIDE SEQUENCE [LARGE SCALE GENOMIC DNA]</scope>
    <source>
        <strain evidence="9 10">HMF8227</strain>
    </source>
</reference>
<gene>
    <name evidence="9" type="ORF">HMF8227_02790</name>
</gene>
<evidence type="ECO:0000256" key="5">
    <source>
        <dbReference type="SAM" id="MobiDB-lite"/>
    </source>
</evidence>
<dbReference type="SMART" id="SM00283">
    <property type="entry name" value="MA"/>
    <property type="match status" value="1"/>
</dbReference>
<keyword evidence="6" id="KW-1133">Transmembrane helix</keyword>
<dbReference type="InterPro" id="IPR004089">
    <property type="entry name" value="MCPsignal_dom"/>
</dbReference>
<dbReference type="Proteomes" id="UP000245728">
    <property type="component" value="Chromosome"/>
</dbReference>
<dbReference type="CDD" id="cd12913">
    <property type="entry name" value="PDC1_MCP_like"/>
    <property type="match status" value="1"/>
</dbReference>
<sequence>MPVRERSLAVKLLFVVGGLLAAVSIIFLGYTYWSLNSTEQRIKNGVTDTVESQVIEKLNAQAKASGEGIATMLESKLQYPLAVASQLAKTIERDDAQSLSRDQVHDLVIDTLAASGTSSMYAQLEANQFHDNDSDYLNEPKHSVPGHGSMEIYIVRNPDGSIVSEGVEDAQEKFDTTRDEFGFRAAEWFLCPKEKAAPCVSNPYNYEIREGYEELMTSLTVPVIAEGRFRGVVGVDVNLPILQQNAKALADSLYQGKSQVYVVSQDGFLAAASDPDAVLARPLSEAMPESLANNLLSDTAQTSRALRDQEYLYVSQPISLPSAKTQWYMLIGVDYDVAMSSVNSVSDAIESEVAELVGGLLVITLILVVVSLLLVSVFTRSIVSPLSMVANKMRELAGQGGDLTQTLNVETHAELISLAESFNQFQSKVCELLNQAKSSSRSASEGAKEMAHYSEQTDTQIQSQQQEIDSVVTAITEMSETARGVAQHAAEAADSATIANDSVKSTEHDLSQSVDNVRQLSEDMSSASQAVSKVSEQSDNIRKILDVIDAIADQTNLLALNAAIEAARAGEHGRGFSVVADEVRALASKTAESVGEISSVIDGLQSEVRSTVGIIEQGNNRAQQAADLSKGSYEKMRDVVSEISQINERILQMATAAEEQSQVSEELNKNMVAIGDVTKEVADLASQSRVSAEAIQQSVTDLVTQLDKLRTA</sequence>
<dbReference type="AlphaFoldDB" id="A0A2S2E6K9"/>
<evidence type="ECO:0000256" key="1">
    <source>
        <dbReference type="ARBA" id="ARBA00004370"/>
    </source>
</evidence>
<dbReference type="CDD" id="cd06225">
    <property type="entry name" value="HAMP"/>
    <property type="match status" value="1"/>
</dbReference>
<evidence type="ECO:0000259" key="7">
    <source>
        <dbReference type="PROSITE" id="PS50111"/>
    </source>
</evidence>
<dbReference type="PROSITE" id="PS50111">
    <property type="entry name" value="CHEMOTAXIS_TRANSDUC_2"/>
    <property type="match status" value="1"/>
</dbReference>
<dbReference type="GO" id="GO:0007165">
    <property type="term" value="P:signal transduction"/>
    <property type="evidence" value="ECO:0007669"/>
    <property type="project" value="UniProtKB-KW"/>
</dbReference>
<proteinExistence type="inferred from homology"/>
<evidence type="ECO:0000259" key="8">
    <source>
        <dbReference type="PROSITE" id="PS50885"/>
    </source>
</evidence>
<dbReference type="GO" id="GO:0006935">
    <property type="term" value="P:chemotaxis"/>
    <property type="evidence" value="ECO:0007669"/>
    <property type="project" value="InterPro"/>
</dbReference>
<feature type="transmembrane region" description="Helical" evidence="6">
    <location>
        <begin position="356"/>
        <end position="378"/>
    </location>
</feature>
<keyword evidence="6" id="KW-0472">Membrane</keyword>
<dbReference type="CDD" id="cd11386">
    <property type="entry name" value="MCP_signal"/>
    <property type="match status" value="1"/>
</dbReference>
<dbReference type="Gene3D" id="1.10.287.950">
    <property type="entry name" value="Methyl-accepting chemotaxis protein"/>
    <property type="match status" value="1"/>
</dbReference>
<dbReference type="InterPro" id="IPR004090">
    <property type="entry name" value="Chemotax_Me-accpt_rcpt"/>
</dbReference>
<keyword evidence="2 4" id="KW-0807">Transducer</keyword>
<dbReference type="RefSeq" id="WP_109341122.1">
    <property type="nucleotide sequence ID" value="NZ_CP029347.1"/>
</dbReference>
<dbReference type="PROSITE" id="PS50885">
    <property type="entry name" value="HAMP"/>
    <property type="match status" value="1"/>
</dbReference>
<dbReference type="GO" id="GO:0004888">
    <property type="term" value="F:transmembrane signaling receptor activity"/>
    <property type="evidence" value="ECO:0007669"/>
    <property type="project" value="InterPro"/>
</dbReference>
<dbReference type="Gene3D" id="3.30.450.20">
    <property type="entry name" value="PAS domain"/>
    <property type="match status" value="1"/>
</dbReference>
<dbReference type="Pfam" id="PF00015">
    <property type="entry name" value="MCPsignal"/>
    <property type="match status" value="1"/>
</dbReference>
<dbReference type="PANTHER" id="PTHR32089:SF117">
    <property type="entry name" value="METHYL ACCEPTING SENSORY TRANSDUCER WITH CACHE_1 SMALL MOLECULE BINDING DOMAIN"/>
    <property type="match status" value="1"/>
</dbReference>
<dbReference type="GO" id="GO:0016020">
    <property type="term" value="C:membrane"/>
    <property type="evidence" value="ECO:0007669"/>
    <property type="project" value="UniProtKB-SubCell"/>
</dbReference>